<protein>
    <submittedName>
        <fullName evidence="1">Uncharacterized protein</fullName>
    </submittedName>
</protein>
<organism evidence="1 2">
    <name type="scientific">Eubacterium callanderi</name>
    <dbReference type="NCBI Taxonomy" id="53442"/>
    <lineage>
        <taxon>Bacteria</taxon>
        <taxon>Bacillati</taxon>
        <taxon>Bacillota</taxon>
        <taxon>Clostridia</taxon>
        <taxon>Eubacteriales</taxon>
        <taxon>Eubacteriaceae</taxon>
        <taxon>Eubacterium</taxon>
    </lineage>
</organism>
<dbReference type="Proteomes" id="UP000006873">
    <property type="component" value="Chromosome"/>
</dbReference>
<reference key="1">
    <citation type="submission" date="2010-09" db="EMBL/GenBank/DDBJ databases">
        <authorList>
            <person name="Roh H."/>
            <person name="Ko H.-J."/>
            <person name="Kim D."/>
            <person name="Choi D.G."/>
            <person name="Park S."/>
            <person name="Kim S."/>
            <person name="Kim K.H."/>
            <person name="Chang I.S."/>
            <person name="Choi I.-G."/>
        </authorList>
    </citation>
    <scope>NUCLEOTIDE SEQUENCE</scope>
    <source>
        <strain>KIST612</strain>
    </source>
</reference>
<evidence type="ECO:0000313" key="2">
    <source>
        <dbReference type="Proteomes" id="UP000006873"/>
    </source>
</evidence>
<proteinExistence type="predicted"/>
<sequence>MLKVNEKRTIKLTGVTEIEMDENAGTMQIMNREAEITDRGGLTYNSYELNPDAVQQNASTVKAETAEFLTKITALLTGADNNGGQA</sequence>
<dbReference type="AlphaFoldDB" id="E3GPF1"/>
<name>E3GPF1_9FIRM</name>
<keyword evidence="2" id="KW-1185">Reference proteome</keyword>
<dbReference type="GeneID" id="68364076"/>
<gene>
    <name evidence="1" type="ordered locus">ELI_3103</name>
</gene>
<dbReference type="HOGENOM" id="CLU_2493227_0_0_9"/>
<accession>E3GPF1</accession>
<reference evidence="1 2" key="2">
    <citation type="journal article" date="2011" name="J. Bacteriol.">
        <title>Complete genome sequence of a carbon monoxide-utilizing acetogen, Eubacterium limosum KIST612.</title>
        <authorList>
            <person name="Roh H."/>
            <person name="Ko H.J."/>
            <person name="Kim D."/>
            <person name="Choi D.G."/>
            <person name="Park S."/>
            <person name="Kim S."/>
            <person name="Chang I.S."/>
            <person name="Choi I.G."/>
        </authorList>
    </citation>
    <scope>NUCLEOTIDE SEQUENCE [LARGE SCALE GENOMIC DNA]</scope>
    <source>
        <strain evidence="1 2">KIST612</strain>
    </source>
</reference>
<evidence type="ECO:0000313" key="1">
    <source>
        <dbReference type="EMBL" id="ADO38072.1"/>
    </source>
</evidence>
<dbReference type="RefSeq" id="WP_013381390.1">
    <property type="nucleotide sequence ID" value="NC_014624.2"/>
</dbReference>
<dbReference type="KEGG" id="elm:ELI_3103"/>
<dbReference type="EMBL" id="CP002273">
    <property type="protein sequence ID" value="ADO38072.1"/>
    <property type="molecule type" value="Genomic_DNA"/>
</dbReference>